<dbReference type="AlphaFoldDB" id="A0AAV0B288"/>
<proteinExistence type="predicted"/>
<evidence type="ECO:0000313" key="1">
    <source>
        <dbReference type="EMBL" id="CAH7677509.1"/>
    </source>
</evidence>
<dbReference type="EMBL" id="CALTRL010003075">
    <property type="protein sequence ID" value="CAH7677509.1"/>
    <property type="molecule type" value="Genomic_DNA"/>
</dbReference>
<keyword evidence="2" id="KW-1185">Reference proteome</keyword>
<comment type="caution">
    <text evidence="1">The sequence shown here is derived from an EMBL/GenBank/DDBJ whole genome shotgun (WGS) entry which is preliminary data.</text>
</comment>
<gene>
    <name evidence="1" type="ORF">PPACK8108_LOCUS12674</name>
</gene>
<name>A0AAV0B288_PHAPC</name>
<evidence type="ECO:0000313" key="2">
    <source>
        <dbReference type="Proteomes" id="UP001153365"/>
    </source>
</evidence>
<sequence length="79" mass="8619">MGRAWLAGLFGQRQAGLLSQRWDRWGRLIGQGRKPGEADRPGREGLRGMAGFFVCSINQGGLGAERKELLAISTLTGYN</sequence>
<organism evidence="1 2">
    <name type="scientific">Phakopsora pachyrhizi</name>
    <name type="common">Asian soybean rust disease fungus</name>
    <dbReference type="NCBI Taxonomy" id="170000"/>
    <lineage>
        <taxon>Eukaryota</taxon>
        <taxon>Fungi</taxon>
        <taxon>Dikarya</taxon>
        <taxon>Basidiomycota</taxon>
        <taxon>Pucciniomycotina</taxon>
        <taxon>Pucciniomycetes</taxon>
        <taxon>Pucciniales</taxon>
        <taxon>Phakopsoraceae</taxon>
        <taxon>Phakopsora</taxon>
    </lineage>
</organism>
<reference evidence="1" key="1">
    <citation type="submission" date="2022-06" db="EMBL/GenBank/DDBJ databases">
        <authorList>
            <consortium name="SYNGENTA / RWTH Aachen University"/>
        </authorList>
    </citation>
    <scope>NUCLEOTIDE SEQUENCE</scope>
</reference>
<accession>A0AAV0B288</accession>
<dbReference type="Proteomes" id="UP001153365">
    <property type="component" value="Unassembled WGS sequence"/>
</dbReference>
<protein>
    <submittedName>
        <fullName evidence="1">Uncharacterized protein</fullName>
    </submittedName>
</protein>